<name>A0ACB9Y0G2_CHAAC</name>
<keyword evidence="2" id="KW-1185">Reference proteome</keyword>
<evidence type="ECO:0000313" key="2">
    <source>
        <dbReference type="Proteomes" id="UP001057452"/>
    </source>
</evidence>
<proteinExistence type="predicted"/>
<organism evidence="1 2">
    <name type="scientific">Chaenocephalus aceratus</name>
    <name type="common">Blackfin icefish</name>
    <name type="synonym">Chaenichthys aceratus</name>
    <dbReference type="NCBI Taxonomy" id="36190"/>
    <lineage>
        <taxon>Eukaryota</taxon>
        <taxon>Metazoa</taxon>
        <taxon>Chordata</taxon>
        <taxon>Craniata</taxon>
        <taxon>Vertebrata</taxon>
        <taxon>Euteleostomi</taxon>
        <taxon>Actinopterygii</taxon>
        <taxon>Neopterygii</taxon>
        <taxon>Teleostei</taxon>
        <taxon>Neoteleostei</taxon>
        <taxon>Acanthomorphata</taxon>
        <taxon>Eupercaria</taxon>
        <taxon>Perciformes</taxon>
        <taxon>Notothenioidei</taxon>
        <taxon>Channichthyidae</taxon>
        <taxon>Chaenocephalus</taxon>
    </lineage>
</organism>
<sequence>MGRINYGRDINDFKGLVSNLTLGKDTLTGWTMYSLSIDEAVSQGLLGETKPTVPSPPAALSLPTFYEGSFIIPDGIPDLPQDTYIKLPKWRKGQVWINGFNLGRYWPSRGPQQHCTQQCDCAGAGGRPLRPGPCSVEFTDTPILNGPVQSDFKQQRRLFSKDDLL</sequence>
<gene>
    <name evidence="1" type="ORF">KUCAC02_016133</name>
</gene>
<reference evidence="1" key="1">
    <citation type="submission" date="2022-05" db="EMBL/GenBank/DDBJ databases">
        <title>Chromosome-level genome of Chaenocephalus aceratus.</title>
        <authorList>
            <person name="Park H."/>
        </authorList>
    </citation>
    <scope>NUCLEOTIDE SEQUENCE</scope>
    <source>
        <strain evidence="1">KU_202001</strain>
    </source>
</reference>
<accession>A0ACB9Y0G2</accession>
<protein>
    <submittedName>
        <fullName evidence="1">Uncharacterized protein</fullName>
    </submittedName>
</protein>
<comment type="caution">
    <text evidence="1">The sequence shown here is derived from an EMBL/GenBank/DDBJ whole genome shotgun (WGS) entry which is preliminary data.</text>
</comment>
<dbReference type="EMBL" id="CM043785">
    <property type="protein sequence ID" value="KAI4833220.1"/>
    <property type="molecule type" value="Genomic_DNA"/>
</dbReference>
<dbReference type="Proteomes" id="UP001057452">
    <property type="component" value="Chromosome 1"/>
</dbReference>
<evidence type="ECO:0000313" key="1">
    <source>
        <dbReference type="EMBL" id="KAI4833220.1"/>
    </source>
</evidence>